<dbReference type="InterPro" id="IPR046106">
    <property type="entry name" value="DUF6043"/>
</dbReference>
<dbReference type="Pfam" id="PF19509">
    <property type="entry name" value="DUF6043"/>
    <property type="match status" value="1"/>
</dbReference>
<gene>
    <name evidence="1" type="ORF">B5E52_12845</name>
</gene>
<protein>
    <submittedName>
        <fullName evidence="1">Uncharacterized protein</fullName>
    </submittedName>
</protein>
<evidence type="ECO:0000313" key="1">
    <source>
        <dbReference type="EMBL" id="OUQ67099.1"/>
    </source>
</evidence>
<reference evidence="2" key="1">
    <citation type="submission" date="2017-04" db="EMBL/GenBank/DDBJ databases">
        <title>Function of individual gut microbiota members based on whole genome sequencing of pure cultures obtained from chicken caecum.</title>
        <authorList>
            <person name="Medvecky M."/>
            <person name="Cejkova D."/>
            <person name="Polansky O."/>
            <person name="Karasova D."/>
            <person name="Kubasova T."/>
            <person name="Cizek A."/>
            <person name="Rychlik I."/>
        </authorList>
    </citation>
    <scope>NUCLEOTIDE SEQUENCE [LARGE SCALE GENOMIC DNA]</scope>
    <source>
        <strain evidence="2">An109</strain>
    </source>
</reference>
<comment type="caution">
    <text evidence="1">The sequence shown here is derived from an EMBL/GenBank/DDBJ whole genome shotgun (WGS) entry which is preliminary data.</text>
</comment>
<evidence type="ECO:0000313" key="2">
    <source>
        <dbReference type="Proteomes" id="UP000196036"/>
    </source>
</evidence>
<dbReference type="AlphaFoldDB" id="A0A1Y4VAI6"/>
<dbReference type="EMBL" id="NFLW01000024">
    <property type="protein sequence ID" value="OUQ67099.1"/>
    <property type="molecule type" value="Genomic_DNA"/>
</dbReference>
<dbReference type="Proteomes" id="UP000196036">
    <property type="component" value="Unassembled WGS sequence"/>
</dbReference>
<name>A0A1Y4VAI6_9BACE</name>
<sequence>MAQQDFEKFKQEIKEWLDNHPKEYDRFVAEVNDKSSTGLYKVFNLGMKLAPKLMRKYRTECHGDLADERLMQDYAADTDTAKLLVDEFHNVDKSSIVPAMLAWLYYGKCYETMVNQLEAETHNPANNFFERKIVSMMIGIVIKSSIRNKMRTKEDWENFKHEKKVMEEGRVLDSYIEELTPKDAVVKETSSDAEQPMCLRNYLLGDKEELLKKITLKVSTQHTGTDLARLYFALQEEQLLSRCDVTTFHRLLANEMPNCDLKSVRNLQIAIKKLNDSTNKGKIKDSGIERTFINEWRAYLTDTE</sequence>
<organism evidence="1 2">
    <name type="scientific">Bacteroides xylanisolvens</name>
    <dbReference type="NCBI Taxonomy" id="371601"/>
    <lineage>
        <taxon>Bacteria</taxon>
        <taxon>Pseudomonadati</taxon>
        <taxon>Bacteroidota</taxon>
        <taxon>Bacteroidia</taxon>
        <taxon>Bacteroidales</taxon>
        <taxon>Bacteroidaceae</taxon>
        <taxon>Bacteroides</taxon>
    </lineage>
</organism>
<dbReference type="RefSeq" id="WP_032534130.1">
    <property type="nucleotide sequence ID" value="NZ_NFLW01000024.1"/>
</dbReference>
<accession>A0A1Y4VAI6</accession>
<proteinExistence type="predicted"/>